<keyword evidence="8" id="KW-1185">Reference proteome</keyword>
<name>A0A9P3PYI0_LYOSH</name>
<dbReference type="InterPro" id="IPR001019">
    <property type="entry name" value="Gprotein_alpha_su"/>
</dbReference>
<dbReference type="Gene3D" id="3.40.50.300">
    <property type="entry name" value="P-loop containing nucleotide triphosphate hydrolases"/>
    <property type="match status" value="1"/>
</dbReference>
<dbReference type="GO" id="GO:0005737">
    <property type="term" value="C:cytoplasm"/>
    <property type="evidence" value="ECO:0007669"/>
    <property type="project" value="TreeGrafter"/>
</dbReference>
<evidence type="ECO:0000313" key="8">
    <source>
        <dbReference type="Proteomes" id="UP001063166"/>
    </source>
</evidence>
<reference evidence="7" key="1">
    <citation type="submission" date="2022-07" db="EMBL/GenBank/DDBJ databases">
        <title>The genome of Lyophyllum shimeji provides insight into the initial evolution of ectomycorrhizal fungal genome.</title>
        <authorList>
            <person name="Kobayashi Y."/>
            <person name="Shibata T."/>
            <person name="Hirakawa H."/>
            <person name="Shigenobu S."/>
            <person name="Nishiyama T."/>
            <person name="Yamada A."/>
            <person name="Hasebe M."/>
            <person name="Kawaguchi M."/>
        </authorList>
    </citation>
    <scope>NUCLEOTIDE SEQUENCE</scope>
    <source>
        <strain evidence="7">AT787</strain>
    </source>
</reference>
<dbReference type="FunFam" id="3.40.50.300:FF:000692">
    <property type="entry name" value="Guanine nucleotide-binding protein subunit alpha"/>
    <property type="match status" value="1"/>
</dbReference>
<sequence>MIVSKEQSYDGESWFGLSMAPAPSSLSPLTLGLHMIASTSQRHVPVFAHWHRKLSYAAMTWARASIRSTSSTSPLDLSFDIQQNRMVESPVLFKSVVSSRWFLRTSFILFLNKIDVFKAKLPKVPLERYFPEYTGGADITRRRSTSCGSSCRRTRTPECVPAFCTA</sequence>
<dbReference type="PANTHER" id="PTHR10218:SF369">
    <property type="entry name" value="GUANINE NUCLEOTIDE-BINDING PROTEIN ALPHA-2 SUBUNIT"/>
    <property type="match status" value="1"/>
</dbReference>
<dbReference type="InterPro" id="IPR027417">
    <property type="entry name" value="P-loop_NTPase"/>
</dbReference>
<dbReference type="GO" id="GO:0007189">
    <property type="term" value="P:adenylate cyclase-activating G protein-coupled receptor signaling pathway"/>
    <property type="evidence" value="ECO:0007669"/>
    <property type="project" value="TreeGrafter"/>
</dbReference>
<dbReference type="EMBL" id="BRPK01000015">
    <property type="protein sequence ID" value="GLB43893.1"/>
    <property type="molecule type" value="Genomic_DNA"/>
</dbReference>
<comment type="caution">
    <text evidence="7">The sequence shown here is derived from an EMBL/GenBank/DDBJ whole genome shotgun (WGS) entry which is preliminary data.</text>
</comment>
<evidence type="ECO:0000256" key="5">
    <source>
        <dbReference type="ARBA" id="ARBA00023224"/>
    </source>
</evidence>
<accession>A0A9P3PYI0</accession>
<dbReference type="SUPFAM" id="SSF52540">
    <property type="entry name" value="P-loop containing nucleoside triphosphate hydrolases"/>
    <property type="match status" value="1"/>
</dbReference>
<evidence type="ECO:0000256" key="3">
    <source>
        <dbReference type="ARBA" id="ARBA00022842"/>
    </source>
</evidence>
<evidence type="ECO:0000256" key="6">
    <source>
        <dbReference type="PIRSR" id="PIRSR601019-1"/>
    </source>
</evidence>
<dbReference type="GO" id="GO:0001664">
    <property type="term" value="F:G protein-coupled receptor binding"/>
    <property type="evidence" value="ECO:0007669"/>
    <property type="project" value="TreeGrafter"/>
</dbReference>
<dbReference type="Pfam" id="PF00503">
    <property type="entry name" value="G-alpha"/>
    <property type="match status" value="1"/>
</dbReference>
<evidence type="ECO:0000313" key="7">
    <source>
        <dbReference type="EMBL" id="GLB43893.1"/>
    </source>
</evidence>
<evidence type="ECO:0000256" key="1">
    <source>
        <dbReference type="ARBA" id="ARBA00022723"/>
    </source>
</evidence>
<keyword evidence="4 6" id="KW-0342">GTP-binding</keyword>
<dbReference type="PROSITE" id="PS51882">
    <property type="entry name" value="G_ALPHA"/>
    <property type="match status" value="1"/>
</dbReference>
<dbReference type="GO" id="GO:0003924">
    <property type="term" value="F:GTPase activity"/>
    <property type="evidence" value="ECO:0007669"/>
    <property type="project" value="InterPro"/>
</dbReference>
<dbReference type="Proteomes" id="UP001063166">
    <property type="component" value="Unassembled WGS sequence"/>
</dbReference>
<dbReference type="AlphaFoldDB" id="A0A9P3PYI0"/>
<gene>
    <name evidence="7" type="primary">GPA2</name>
    <name evidence="7" type="ORF">LshimejAT787_1500770</name>
</gene>
<dbReference type="OrthoDB" id="5817230at2759"/>
<organism evidence="7 8">
    <name type="scientific">Lyophyllum shimeji</name>
    <name type="common">Hon-shimeji</name>
    <name type="synonym">Tricholoma shimeji</name>
    <dbReference type="NCBI Taxonomy" id="47721"/>
    <lineage>
        <taxon>Eukaryota</taxon>
        <taxon>Fungi</taxon>
        <taxon>Dikarya</taxon>
        <taxon>Basidiomycota</taxon>
        <taxon>Agaricomycotina</taxon>
        <taxon>Agaricomycetes</taxon>
        <taxon>Agaricomycetidae</taxon>
        <taxon>Agaricales</taxon>
        <taxon>Tricholomatineae</taxon>
        <taxon>Lyophyllaceae</taxon>
        <taxon>Lyophyllum</taxon>
    </lineage>
</organism>
<proteinExistence type="predicted"/>
<dbReference type="GO" id="GO:0046872">
    <property type="term" value="F:metal ion binding"/>
    <property type="evidence" value="ECO:0007669"/>
    <property type="project" value="UniProtKB-KW"/>
</dbReference>
<protein>
    <submittedName>
        <fullName evidence="7">Heterotrimeric g-protein alpha gpa3-like protein</fullName>
    </submittedName>
</protein>
<evidence type="ECO:0000256" key="2">
    <source>
        <dbReference type="ARBA" id="ARBA00022741"/>
    </source>
</evidence>
<keyword evidence="2 6" id="KW-0547">Nucleotide-binding</keyword>
<keyword evidence="1" id="KW-0479">Metal-binding</keyword>
<dbReference type="GO" id="GO:0005834">
    <property type="term" value="C:heterotrimeric G-protein complex"/>
    <property type="evidence" value="ECO:0007669"/>
    <property type="project" value="TreeGrafter"/>
</dbReference>
<feature type="binding site" evidence="6">
    <location>
        <begin position="112"/>
        <end position="115"/>
    </location>
    <ligand>
        <name>GTP</name>
        <dbReference type="ChEBI" id="CHEBI:37565"/>
    </ligand>
</feature>
<dbReference type="GO" id="GO:0031683">
    <property type="term" value="F:G-protein beta/gamma-subunit complex binding"/>
    <property type="evidence" value="ECO:0007669"/>
    <property type="project" value="InterPro"/>
</dbReference>
<dbReference type="PANTHER" id="PTHR10218">
    <property type="entry name" value="GTP-BINDING PROTEIN ALPHA SUBUNIT"/>
    <property type="match status" value="1"/>
</dbReference>
<keyword evidence="3" id="KW-0460">Magnesium</keyword>
<dbReference type="GO" id="GO:0005525">
    <property type="term" value="F:GTP binding"/>
    <property type="evidence" value="ECO:0007669"/>
    <property type="project" value="UniProtKB-KW"/>
</dbReference>
<keyword evidence="5" id="KW-0807">Transducer</keyword>
<evidence type="ECO:0000256" key="4">
    <source>
        <dbReference type="ARBA" id="ARBA00023134"/>
    </source>
</evidence>